<reference evidence="1 2" key="1">
    <citation type="submission" date="2018-06" db="EMBL/GenBank/DDBJ databases">
        <title>Genomic Encyclopedia of Archaeal and Bacterial Type Strains, Phase II (KMG-II): from individual species to whole genera.</title>
        <authorList>
            <person name="Goeker M."/>
        </authorList>
    </citation>
    <scope>NUCLEOTIDE SEQUENCE [LARGE SCALE GENOMIC DNA]</scope>
    <source>
        <strain evidence="1 2">DSM 6779</strain>
    </source>
</reference>
<dbReference type="AlphaFoldDB" id="A0A2W7NFC8"/>
<proteinExistence type="predicted"/>
<keyword evidence="2" id="KW-1185">Reference proteome</keyword>
<dbReference type="Proteomes" id="UP000249239">
    <property type="component" value="Unassembled WGS sequence"/>
</dbReference>
<protein>
    <submittedName>
        <fullName evidence="1">Uncharacterized protein</fullName>
    </submittedName>
</protein>
<dbReference type="EMBL" id="QKZK01000011">
    <property type="protein sequence ID" value="PZX16857.1"/>
    <property type="molecule type" value="Genomic_DNA"/>
</dbReference>
<evidence type="ECO:0000313" key="2">
    <source>
        <dbReference type="Proteomes" id="UP000249239"/>
    </source>
</evidence>
<accession>A0A2W7NFC8</accession>
<comment type="caution">
    <text evidence="1">The sequence shown here is derived from an EMBL/GenBank/DDBJ whole genome shotgun (WGS) entry which is preliminary data.</text>
</comment>
<sequence>MNIPQRKEFIYLHNKPNHKLQKNKMFDTFNGAQNENTRNQTVSGIQKVHIKSF</sequence>
<organism evidence="1 2">
    <name type="scientific">Breznakibacter xylanolyticus</name>
    <dbReference type="NCBI Taxonomy" id="990"/>
    <lineage>
        <taxon>Bacteria</taxon>
        <taxon>Pseudomonadati</taxon>
        <taxon>Bacteroidota</taxon>
        <taxon>Bacteroidia</taxon>
        <taxon>Marinilabiliales</taxon>
        <taxon>Marinilabiliaceae</taxon>
        <taxon>Breznakibacter</taxon>
    </lineage>
</organism>
<gene>
    <name evidence="1" type="ORF">LX69_01671</name>
</gene>
<name>A0A2W7NFC8_9BACT</name>
<evidence type="ECO:0000313" key="1">
    <source>
        <dbReference type="EMBL" id="PZX16857.1"/>
    </source>
</evidence>